<dbReference type="SUPFAM" id="SSF48403">
    <property type="entry name" value="Ankyrin repeat"/>
    <property type="match status" value="1"/>
</dbReference>
<feature type="transmembrane region" description="Helical" evidence="10">
    <location>
        <begin position="12"/>
        <end position="31"/>
    </location>
</feature>
<dbReference type="AlphaFoldDB" id="A0A5M3N0J9"/>
<dbReference type="GeneID" id="19211807"/>
<dbReference type="FunFam" id="3.40.50.1170:FF:000003">
    <property type="entry name" value="60 kDa lysophospholipase"/>
    <property type="match status" value="1"/>
</dbReference>
<feature type="repeat" description="ANK" evidence="6">
    <location>
        <begin position="566"/>
        <end position="598"/>
    </location>
</feature>
<dbReference type="OMA" id="CDVGVIP"/>
<dbReference type="GO" id="GO:0004067">
    <property type="term" value="F:asparaginase activity"/>
    <property type="evidence" value="ECO:0007669"/>
    <property type="project" value="UniProtKB-UniRule"/>
</dbReference>
<proteinExistence type="inferred from homology"/>
<dbReference type="PROSITE" id="PS50088">
    <property type="entry name" value="ANK_REPEAT"/>
    <property type="match status" value="2"/>
</dbReference>
<dbReference type="InterPro" id="IPR037152">
    <property type="entry name" value="L-asparaginase_N_sf"/>
</dbReference>
<dbReference type="InterPro" id="IPR036770">
    <property type="entry name" value="Ankyrin_rpt-contain_sf"/>
</dbReference>
<feature type="domain" description="L-asparaginase N-terminal" evidence="11">
    <location>
        <begin position="158"/>
        <end position="302"/>
    </location>
</feature>
<feature type="domain" description="Asparaginase/glutaminase C-terminal" evidence="12">
    <location>
        <begin position="321"/>
        <end position="433"/>
    </location>
</feature>
<comment type="similarity">
    <text evidence="5">In the N-terminal section; belongs to the asparaginase 1 family.</text>
</comment>
<feature type="compositionally biased region" description="Polar residues" evidence="9">
    <location>
        <begin position="111"/>
        <end position="122"/>
    </location>
</feature>
<dbReference type="InterPro" id="IPR041725">
    <property type="entry name" value="L-asparaginase_I"/>
</dbReference>
<dbReference type="EMBL" id="JH711574">
    <property type="protein sequence ID" value="EIW84912.1"/>
    <property type="molecule type" value="Genomic_DNA"/>
</dbReference>
<dbReference type="GO" id="GO:0006528">
    <property type="term" value="P:asparagine metabolic process"/>
    <property type="evidence" value="ECO:0007669"/>
    <property type="project" value="UniProtKB-ARBA"/>
</dbReference>
<dbReference type="PIRSF" id="PIRSF500176">
    <property type="entry name" value="L_ASNase"/>
    <property type="match status" value="1"/>
</dbReference>
<dbReference type="InterPro" id="IPR006034">
    <property type="entry name" value="Asparaginase/glutaminase-like"/>
</dbReference>
<keyword evidence="14" id="KW-1185">Reference proteome</keyword>
<reference evidence="14" key="1">
    <citation type="journal article" date="2012" name="Science">
        <title>The Paleozoic origin of enzymatic lignin decomposition reconstructed from 31 fungal genomes.</title>
        <authorList>
            <person name="Floudas D."/>
            <person name="Binder M."/>
            <person name="Riley R."/>
            <person name="Barry K."/>
            <person name="Blanchette R.A."/>
            <person name="Henrissat B."/>
            <person name="Martinez A.T."/>
            <person name="Otillar R."/>
            <person name="Spatafora J.W."/>
            <person name="Yadav J.S."/>
            <person name="Aerts A."/>
            <person name="Benoit I."/>
            <person name="Boyd A."/>
            <person name="Carlson A."/>
            <person name="Copeland A."/>
            <person name="Coutinho P.M."/>
            <person name="de Vries R.P."/>
            <person name="Ferreira P."/>
            <person name="Findley K."/>
            <person name="Foster B."/>
            <person name="Gaskell J."/>
            <person name="Glotzer D."/>
            <person name="Gorecki P."/>
            <person name="Heitman J."/>
            <person name="Hesse C."/>
            <person name="Hori C."/>
            <person name="Igarashi K."/>
            <person name="Jurgens J.A."/>
            <person name="Kallen N."/>
            <person name="Kersten P."/>
            <person name="Kohler A."/>
            <person name="Kuees U."/>
            <person name="Kumar T.K.A."/>
            <person name="Kuo A."/>
            <person name="LaButti K."/>
            <person name="Larrondo L.F."/>
            <person name="Lindquist E."/>
            <person name="Ling A."/>
            <person name="Lombard V."/>
            <person name="Lucas S."/>
            <person name="Lundell T."/>
            <person name="Martin R."/>
            <person name="McLaughlin D.J."/>
            <person name="Morgenstern I."/>
            <person name="Morin E."/>
            <person name="Murat C."/>
            <person name="Nagy L.G."/>
            <person name="Nolan M."/>
            <person name="Ohm R.A."/>
            <person name="Patyshakuliyeva A."/>
            <person name="Rokas A."/>
            <person name="Ruiz-Duenas F.J."/>
            <person name="Sabat G."/>
            <person name="Salamov A."/>
            <person name="Samejima M."/>
            <person name="Schmutz J."/>
            <person name="Slot J.C."/>
            <person name="St John F."/>
            <person name="Stenlid J."/>
            <person name="Sun H."/>
            <person name="Sun S."/>
            <person name="Syed K."/>
            <person name="Tsang A."/>
            <person name="Wiebenga A."/>
            <person name="Young D."/>
            <person name="Pisabarro A."/>
            <person name="Eastwood D.C."/>
            <person name="Martin F."/>
            <person name="Cullen D."/>
            <person name="Grigoriev I.V."/>
            <person name="Hibbett D.S."/>
        </authorList>
    </citation>
    <scope>NUCLEOTIDE SEQUENCE [LARGE SCALE GENOMIC DNA]</scope>
    <source>
        <strain evidence="14">RWD-64-598 SS2</strain>
    </source>
</reference>
<dbReference type="SMART" id="SM00870">
    <property type="entry name" value="Asparaginase"/>
    <property type="match status" value="1"/>
</dbReference>
<dbReference type="RefSeq" id="XP_007764575.1">
    <property type="nucleotide sequence ID" value="XM_007766385.1"/>
</dbReference>
<feature type="active site" evidence="7">
    <location>
        <position position="20"/>
    </location>
</feature>
<dbReference type="SUPFAM" id="SSF53774">
    <property type="entry name" value="Glutaminase/Asparaginase"/>
    <property type="match status" value="2"/>
</dbReference>
<gene>
    <name evidence="13" type="ORF">CONPUDRAFT_97351</name>
</gene>
<dbReference type="Gene3D" id="3.40.50.40">
    <property type="match status" value="1"/>
</dbReference>
<evidence type="ECO:0000313" key="13">
    <source>
        <dbReference type="EMBL" id="EIW84912.1"/>
    </source>
</evidence>
<dbReference type="PRINTS" id="PR00139">
    <property type="entry name" value="ASNGLNASE"/>
</dbReference>
<keyword evidence="10" id="KW-0812">Transmembrane</keyword>
<dbReference type="Pfam" id="PF12796">
    <property type="entry name" value="Ank_2"/>
    <property type="match status" value="1"/>
</dbReference>
<organism evidence="13 14">
    <name type="scientific">Coniophora puteana (strain RWD-64-598)</name>
    <name type="common">Brown rot fungus</name>
    <dbReference type="NCBI Taxonomy" id="741705"/>
    <lineage>
        <taxon>Eukaryota</taxon>
        <taxon>Fungi</taxon>
        <taxon>Dikarya</taxon>
        <taxon>Basidiomycota</taxon>
        <taxon>Agaricomycotina</taxon>
        <taxon>Agaricomycetes</taxon>
        <taxon>Agaricomycetidae</taxon>
        <taxon>Boletales</taxon>
        <taxon>Coniophorineae</taxon>
        <taxon>Coniophoraceae</taxon>
        <taxon>Coniophora</taxon>
    </lineage>
</organism>
<dbReference type="InterPro" id="IPR027474">
    <property type="entry name" value="L-asparaginase_N"/>
</dbReference>
<keyword evidence="10" id="KW-0472">Membrane</keyword>
<dbReference type="PROSITE" id="PS50297">
    <property type="entry name" value="ANK_REP_REGION"/>
    <property type="match status" value="2"/>
</dbReference>
<name>A0A5M3N0J9_CONPW</name>
<dbReference type="Proteomes" id="UP000053558">
    <property type="component" value="Unassembled WGS sequence"/>
</dbReference>
<evidence type="ECO:0000313" key="14">
    <source>
        <dbReference type="Proteomes" id="UP000053558"/>
    </source>
</evidence>
<evidence type="ECO:0000256" key="10">
    <source>
        <dbReference type="SAM" id="Phobius"/>
    </source>
</evidence>
<evidence type="ECO:0000256" key="4">
    <source>
        <dbReference type="ARBA" id="ARBA00023043"/>
    </source>
</evidence>
<keyword evidence="2" id="KW-0677">Repeat</keyword>
<protein>
    <recommendedName>
        <fullName evidence="1">asparaginase</fullName>
        <ecNumber evidence="1">3.5.1.1</ecNumber>
    </recommendedName>
</protein>
<dbReference type="Pfam" id="PF00710">
    <property type="entry name" value="Asparaginase"/>
    <property type="match status" value="1"/>
</dbReference>
<evidence type="ECO:0000256" key="1">
    <source>
        <dbReference type="ARBA" id="ARBA00012920"/>
    </source>
</evidence>
<dbReference type="Gene3D" id="3.40.50.1170">
    <property type="entry name" value="L-asparaginase, N-terminal domain"/>
    <property type="match status" value="1"/>
</dbReference>
<evidence type="ECO:0000256" key="2">
    <source>
        <dbReference type="ARBA" id="ARBA00022737"/>
    </source>
</evidence>
<dbReference type="SMART" id="SM00248">
    <property type="entry name" value="ANK"/>
    <property type="match status" value="2"/>
</dbReference>
<dbReference type="InterPro" id="IPR036152">
    <property type="entry name" value="Asp/glu_Ase-like_sf"/>
</dbReference>
<dbReference type="InterPro" id="IPR027473">
    <property type="entry name" value="L-asparaginase_C"/>
</dbReference>
<evidence type="ECO:0000256" key="5">
    <source>
        <dbReference type="ARBA" id="ARBA00061199"/>
    </source>
</evidence>
<feature type="compositionally biased region" description="Polar residues" evidence="9">
    <location>
        <begin position="70"/>
        <end position="85"/>
    </location>
</feature>
<keyword evidence="3" id="KW-0378">Hydrolase</keyword>
<feature type="region of interest" description="Disordered" evidence="9">
    <location>
        <begin position="70"/>
        <end position="125"/>
    </location>
</feature>
<dbReference type="FunFam" id="3.40.50.40:FF:000001">
    <property type="entry name" value="L-asparaginase 1"/>
    <property type="match status" value="1"/>
</dbReference>
<evidence type="ECO:0000256" key="9">
    <source>
        <dbReference type="SAM" id="MobiDB-lite"/>
    </source>
</evidence>
<dbReference type="PROSITE" id="PS51732">
    <property type="entry name" value="ASN_GLN_ASE_3"/>
    <property type="match status" value="1"/>
</dbReference>
<feature type="active site" evidence="8">
    <location>
        <position position="200"/>
    </location>
</feature>
<dbReference type="CDD" id="cd08963">
    <property type="entry name" value="L-asparaginase_I"/>
    <property type="match status" value="1"/>
</dbReference>
<evidence type="ECO:0000259" key="11">
    <source>
        <dbReference type="Pfam" id="PF00710"/>
    </source>
</evidence>
<dbReference type="PIRSF" id="PIRSF001220">
    <property type="entry name" value="L-ASNase_gatD"/>
    <property type="match status" value="1"/>
</dbReference>
<evidence type="ECO:0000256" key="6">
    <source>
        <dbReference type="PROSITE-ProRule" id="PRU00023"/>
    </source>
</evidence>
<dbReference type="PROSITE" id="PS00144">
    <property type="entry name" value="ASN_GLN_ASE_1"/>
    <property type="match status" value="1"/>
</dbReference>
<comment type="caution">
    <text evidence="13">The sequence shown here is derived from an EMBL/GenBank/DDBJ whole genome shotgun (WGS) entry which is preliminary data.</text>
</comment>
<sequence>MDQLRPADESRVLVIYTGGTIGMLVSAQGYVPEPYFLTETLRSQKRFHDPLQDSLFSNAASVDGYRNWSTTSGRSSPVGASSKATAASLPHQPTLPVRSSRPIGSPRGLASSESDALTQGPQPMSKRVAENVYEADLATLVTPRSMIPGQSGSKRIRYAILEWNPLLDSSNIEISDWIRIATEVELNYSVFDAFVILHGTDTMAYTASALSFLLEDLGKTVILTGAQIPLSQLRNDAVDNLLGALTIAGSFIIPECSLYFNHTLFRGNRVSKGSSNDLNAFHSPNFPPLVNVGIDIEVNWNDVIRQTSLRRFKAHKNLSPHVAALRLFPGITAATVRAFLMPPVHGVVLETFGAGNAPQRTDLMEALKEACARGVIIVAISQCAKGSVSDAYETGRTLLQVGVIPGGDMTPECALTKLSYLLCKPELTVEDVRTFIAQPLRGELTRRAHSVPAKPSVEGDAEIMHNILTHLVTTSSFNRDTPQIVVSPSSSSEKMQDIPAPWTRTAAEAATTEAALLPFLAHLAAAKDHLESLKFCLETAALDLEERDVTDLAIPGGIINCLEPGSGRSPLHVAALNGSTECTELLLRSGALVHLRDTLGHTALYYAARQCHGPIVDLLVAAGANLSGFEIDAGFTNVALQCAVRSGNKQARRVWEKAGMELPLES</sequence>
<evidence type="ECO:0000256" key="3">
    <source>
        <dbReference type="ARBA" id="ARBA00022801"/>
    </source>
</evidence>
<dbReference type="EC" id="3.5.1.1" evidence="1"/>
<dbReference type="PROSITE" id="PS00917">
    <property type="entry name" value="ASN_GLN_ASE_2"/>
    <property type="match status" value="1"/>
</dbReference>
<evidence type="ECO:0000256" key="8">
    <source>
        <dbReference type="PROSITE-ProRule" id="PRU10100"/>
    </source>
</evidence>
<dbReference type="Gene3D" id="1.25.40.20">
    <property type="entry name" value="Ankyrin repeat-containing domain"/>
    <property type="match status" value="1"/>
</dbReference>
<dbReference type="PANTHER" id="PTHR11707">
    <property type="entry name" value="L-ASPARAGINASE"/>
    <property type="match status" value="1"/>
</dbReference>
<dbReference type="PANTHER" id="PTHR11707:SF28">
    <property type="entry name" value="60 KDA LYSOPHOSPHOLIPASE"/>
    <property type="match status" value="1"/>
</dbReference>
<dbReference type="InterPro" id="IPR020827">
    <property type="entry name" value="Asparaginase/glutaminase_AS1"/>
</dbReference>
<dbReference type="OrthoDB" id="542841at2759"/>
<dbReference type="Pfam" id="PF17763">
    <property type="entry name" value="Asparaginase_C"/>
    <property type="match status" value="1"/>
</dbReference>
<keyword evidence="10" id="KW-1133">Transmembrane helix</keyword>
<dbReference type="InterPro" id="IPR027475">
    <property type="entry name" value="Asparaginase/glutaminase_AS2"/>
</dbReference>
<dbReference type="KEGG" id="cput:CONPUDRAFT_97351"/>
<keyword evidence="4 6" id="KW-0040">ANK repeat</keyword>
<dbReference type="InterPro" id="IPR040919">
    <property type="entry name" value="Asparaginase_C"/>
</dbReference>
<evidence type="ECO:0000259" key="12">
    <source>
        <dbReference type="Pfam" id="PF17763"/>
    </source>
</evidence>
<feature type="repeat" description="ANK" evidence="6">
    <location>
        <begin position="599"/>
        <end position="631"/>
    </location>
</feature>
<accession>A0A5M3N0J9</accession>
<dbReference type="InterPro" id="IPR002110">
    <property type="entry name" value="Ankyrin_rpt"/>
</dbReference>
<dbReference type="SFLD" id="SFLDS00057">
    <property type="entry name" value="Glutaminase/Asparaginase"/>
    <property type="match status" value="1"/>
</dbReference>
<evidence type="ECO:0000256" key="7">
    <source>
        <dbReference type="PROSITE-ProRule" id="PRU10099"/>
    </source>
</evidence>